<dbReference type="GeneID" id="56031299"/>
<dbReference type="Gene3D" id="1.20.272.10">
    <property type="match status" value="1"/>
</dbReference>
<feature type="compositionally biased region" description="Basic and acidic residues" evidence="1">
    <location>
        <begin position="229"/>
        <end position="244"/>
    </location>
</feature>
<dbReference type="Proteomes" id="UP000509750">
    <property type="component" value="Plasmid unnamed3"/>
</dbReference>
<keyword evidence="2" id="KW-0614">Plasmid</keyword>
<evidence type="ECO:0008006" key="4">
    <source>
        <dbReference type="Google" id="ProtNLM"/>
    </source>
</evidence>
<organism evidence="2 3">
    <name type="scientific">Halorarum halophilum</name>
    <dbReference type="NCBI Taxonomy" id="2743090"/>
    <lineage>
        <taxon>Archaea</taxon>
        <taxon>Methanobacteriati</taxon>
        <taxon>Methanobacteriota</taxon>
        <taxon>Stenosarchaea group</taxon>
        <taxon>Halobacteria</taxon>
        <taxon>Halobacteriales</taxon>
        <taxon>Haloferacaceae</taxon>
        <taxon>Halorarum</taxon>
    </lineage>
</organism>
<dbReference type="OrthoDB" id="342981at2157"/>
<dbReference type="GO" id="GO:0003677">
    <property type="term" value="F:DNA binding"/>
    <property type="evidence" value="ECO:0007669"/>
    <property type="project" value="InterPro"/>
</dbReference>
<geneLocation type="plasmid" evidence="2 3">
    <name>unnamed3</name>
</geneLocation>
<dbReference type="EMBL" id="CP058532">
    <property type="protein sequence ID" value="QLG30021.1"/>
    <property type="molecule type" value="Genomic_DNA"/>
</dbReference>
<reference evidence="2 3" key="1">
    <citation type="submission" date="2020-07" db="EMBL/GenBank/DDBJ databases">
        <title>Gai3-2, isolated from salt lake.</title>
        <authorList>
            <person name="Cui H."/>
            <person name="Shi X."/>
        </authorList>
    </citation>
    <scope>NUCLEOTIDE SEQUENCE [LARGE SCALE GENOMIC DNA]</scope>
    <source>
        <strain evidence="2 3">Gai3-2</strain>
        <plasmid evidence="2 3">unnamed3</plasmid>
    </source>
</reference>
<dbReference type="GO" id="GO:0006260">
    <property type="term" value="P:DNA replication"/>
    <property type="evidence" value="ECO:0007669"/>
    <property type="project" value="InterPro"/>
</dbReference>
<feature type="region of interest" description="Disordered" evidence="1">
    <location>
        <begin position="1"/>
        <end position="41"/>
    </location>
</feature>
<evidence type="ECO:0000313" key="2">
    <source>
        <dbReference type="EMBL" id="QLG30021.1"/>
    </source>
</evidence>
<dbReference type="RefSeq" id="WP_179171595.1">
    <property type="nucleotide sequence ID" value="NZ_CP058532.1"/>
</dbReference>
<protein>
    <recommendedName>
        <fullName evidence="4">MgsA AAA+ ATPase C-terminal domain-containing protein</fullName>
    </recommendedName>
</protein>
<dbReference type="AlphaFoldDB" id="A0A7D5K3Y6"/>
<dbReference type="SUPFAM" id="SSF48019">
    <property type="entry name" value="post-AAA+ oligomerization domain-like"/>
    <property type="match status" value="1"/>
</dbReference>
<name>A0A7D5K3Y6_9EURY</name>
<accession>A0A7D5K3Y6</accession>
<evidence type="ECO:0000313" key="3">
    <source>
        <dbReference type="Proteomes" id="UP000509750"/>
    </source>
</evidence>
<gene>
    <name evidence="2" type="ORF">HUG10_20660</name>
</gene>
<proteinExistence type="predicted"/>
<dbReference type="KEGG" id="halg:HUG10_20660"/>
<feature type="compositionally biased region" description="Basic and acidic residues" evidence="1">
    <location>
        <begin position="251"/>
        <end position="261"/>
    </location>
</feature>
<feature type="compositionally biased region" description="Basic and acidic residues" evidence="1">
    <location>
        <begin position="30"/>
        <end position="41"/>
    </location>
</feature>
<evidence type="ECO:0000256" key="1">
    <source>
        <dbReference type="SAM" id="MobiDB-lite"/>
    </source>
</evidence>
<sequence>MGNDESAQTTFGDGGEIQTPEPTSTDEDDSSLKDDGTEMKKYDTKGGLDQYIVGSALQKAIRRSDEELAAWSAWELVRSGYGWWFWNRLAIIAVEEAVSEDQTLVLVDTLERLAKKKWSMDEWEGIVCAIRAAIACARMPKSREHVHGNRVFTAMKNERVAAEQEDRKPRYDFPEIPDEAYDQHTLMGRKQGRGFKHFMVHSGRLDNETEMGAEFKEFLMNNVEMAYPDKDISQSDISRSDIKRATTPVEPGEHDKKFHDQ</sequence>
<feature type="compositionally biased region" description="Polar residues" evidence="1">
    <location>
        <begin position="1"/>
        <end position="11"/>
    </location>
</feature>
<feature type="region of interest" description="Disordered" evidence="1">
    <location>
        <begin position="229"/>
        <end position="261"/>
    </location>
</feature>
<dbReference type="InterPro" id="IPR008921">
    <property type="entry name" value="DNA_pol3_clamp-load_cplx_C"/>
</dbReference>
<keyword evidence="3" id="KW-1185">Reference proteome</keyword>